<evidence type="ECO:0000313" key="2">
    <source>
        <dbReference type="EMBL" id="RNA09707.1"/>
    </source>
</evidence>
<evidence type="ECO:0000259" key="1">
    <source>
        <dbReference type="Pfam" id="PF05699"/>
    </source>
</evidence>
<feature type="domain" description="HAT C-terminal dimerisation" evidence="1">
    <location>
        <begin position="1"/>
        <end position="34"/>
    </location>
</feature>
<comment type="caution">
    <text evidence="2">The sequence shown here is derived from an EMBL/GenBank/DDBJ whole genome shotgun (WGS) entry which is preliminary data.</text>
</comment>
<keyword evidence="3" id="KW-1185">Reference proteome</keyword>
<keyword evidence="2" id="KW-0695">RNA-directed DNA polymerase</keyword>
<protein>
    <submittedName>
        <fullName evidence="2">RNA-directed DNA polymerase</fullName>
    </submittedName>
</protein>
<name>A0A3M7QE52_BRAPC</name>
<dbReference type="AlphaFoldDB" id="A0A3M7QE52"/>
<keyword evidence="2" id="KW-0548">Nucleotidyltransferase</keyword>
<sequence length="317" mass="35217">MSILASVILAAPATSVPSERLFSHAGKAYQVKSNNKEEIKDVKSGGGKCPRIKISVLGSSFDVGVDTQASVNALSRKTYEKMAIGPDQETNDTLVYSFDGNVPLKSMGKFKKLIFANKRSVEAEFIVFDRVRDNLLSYKTSLDLELTKAYRNTPHSSSKVAASSLIFIKSNSSKLPATVEDGNFGLKIDGLIGLAKHSDEKVLYNTSHNKRLINKYKPRFSEEVWTVNEIKGSMMTVVKSDGKTLTRNVSLFKKAPNSMEEELEFDVVPEISKPLESANDVNLRQTQNEQVMGQQTRRVSIRSVKPVDRFIACRQDN</sequence>
<dbReference type="EMBL" id="REGN01006388">
    <property type="protein sequence ID" value="RNA09707.1"/>
    <property type="molecule type" value="Genomic_DNA"/>
</dbReference>
<keyword evidence="2" id="KW-0808">Transferase</keyword>
<dbReference type="Pfam" id="PF05699">
    <property type="entry name" value="Dimer_Tnp_hAT"/>
    <property type="match status" value="1"/>
</dbReference>
<accession>A0A3M7QE52</accession>
<dbReference type="GO" id="GO:0046983">
    <property type="term" value="F:protein dimerization activity"/>
    <property type="evidence" value="ECO:0007669"/>
    <property type="project" value="InterPro"/>
</dbReference>
<dbReference type="InterPro" id="IPR008906">
    <property type="entry name" value="HATC_C_dom"/>
</dbReference>
<gene>
    <name evidence="2" type="ORF">BpHYR1_039576</name>
</gene>
<dbReference type="Proteomes" id="UP000276133">
    <property type="component" value="Unassembled WGS sequence"/>
</dbReference>
<evidence type="ECO:0000313" key="3">
    <source>
        <dbReference type="Proteomes" id="UP000276133"/>
    </source>
</evidence>
<proteinExistence type="predicted"/>
<organism evidence="2 3">
    <name type="scientific">Brachionus plicatilis</name>
    <name type="common">Marine rotifer</name>
    <name type="synonym">Brachionus muelleri</name>
    <dbReference type="NCBI Taxonomy" id="10195"/>
    <lineage>
        <taxon>Eukaryota</taxon>
        <taxon>Metazoa</taxon>
        <taxon>Spiralia</taxon>
        <taxon>Gnathifera</taxon>
        <taxon>Rotifera</taxon>
        <taxon>Eurotatoria</taxon>
        <taxon>Monogononta</taxon>
        <taxon>Pseudotrocha</taxon>
        <taxon>Ploima</taxon>
        <taxon>Brachionidae</taxon>
        <taxon>Brachionus</taxon>
    </lineage>
</organism>
<dbReference type="GO" id="GO:0003964">
    <property type="term" value="F:RNA-directed DNA polymerase activity"/>
    <property type="evidence" value="ECO:0007669"/>
    <property type="project" value="UniProtKB-KW"/>
</dbReference>
<reference evidence="2 3" key="1">
    <citation type="journal article" date="2018" name="Sci. Rep.">
        <title>Genomic signatures of local adaptation to the degree of environmental predictability in rotifers.</title>
        <authorList>
            <person name="Franch-Gras L."/>
            <person name="Hahn C."/>
            <person name="Garcia-Roger E.M."/>
            <person name="Carmona M.J."/>
            <person name="Serra M."/>
            <person name="Gomez A."/>
        </authorList>
    </citation>
    <scope>NUCLEOTIDE SEQUENCE [LARGE SCALE GENOMIC DNA]</scope>
    <source>
        <strain evidence="2">HYR1</strain>
    </source>
</reference>